<protein>
    <submittedName>
        <fullName evidence="2">Twin-arginine translocation pathway signal</fullName>
    </submittedName>
</protein>
<dbReference type="KEGG" id="nar:Saro_2874"/>
<dbReference type="PROSITE" id="PS51318">
    <property type="entry name" value="TAT"/>
    <property type="match status" value="1"/>
</dbReference>
<sequence>MRVTRRSMLKGGALAGSALAMPAAAIELGKAPLVIFDSRVPESVAFAATQAGLRRIDLVQGTEAAWRALGEPARVSGLSRWSDWTALRGALEERGLRVEQETRVAGPLSGRDHLFRWTMAAR</sequence>
<dbReference type="AlphaFoldDB" id="Q2G4B3"/>
<reference evidence="3" key="1">
    <citation type="submission" date="2006-01" db="EMBL/GenBank/DDBJ databases">
        <title>Complete sequence of Novosphingobium aromaticivorans DSM 12444.</title>
        <authorList>
            <consortium name="US DOE Joint Genome Institute"/>
            <person name="Copeland A."/>
            <person name="Lucas S."/>
            <person name="Lapidus A."/>
            <person name="Barry K."/>
            <person name="Detter J.C."/>
            <person name="Glavina T."/>
            <person name="Hammon N."/>
            <person name="Israni S."/>
            <person name="Pitluck S."/>
            <person name="Chain P."/>
            <person name="Malfatti S."/>
            <person name="Shin M."/>
            <person name="Vergez L."/>
            <person name="Schmutz J."/>
            <person name="Larimer F."/>
            <person name="Land M."/>
            <person name="Kyrpides N."/>
            <person name="Ivanova N."/>
            <person name="Fredrickson J."/>
            <person name="Balkwill D."/>
            <person name="Romine M.F."/>
            <person name="Richardson P."/>
        </authorList>
    </citation>
    <scope>NUCLEOTIDE SEQUENCE [LARGE SCALE GENOMIC DNA]</scope>
    <source>
        <strain evidence="3">ATCC 700278 / DSM 12444 / CCUG 56034 / CIP 105152 / NBRC 16084 / F199</strain>
    </source>
</reference>
<keyword evidence="1" id="KW-0732">Signal</keyword>
<evidence type="ECO:0000313" key="3">
    <source>
        <dbReference type="Proteomes" id="UP000009134"/>
    </source>
</evidence>
<keyword evidence="3" id="KW-1185">Reference proteome</keyword>
<dbReference type="HOGENOM" id="CLU_2024331_0_0_5"/>
<dbReference type="EMBL" id="CP000248">
    <property type="protein sequence ID" value="ABD27310.1"/>
    <property type="molecule type" value="Genomic_DNA"/>
</dbReference>
<evidence type="ECO:0000313" key="2">
    <source>
        <dbReference type="EMBL" id="ABD27310.1"/>
    </source>
</evidence>
<feature type="signal peptide" evidence="1">
    <location>
        <begin position="1"/>
        <end position="25"/>
    </location>
</feature>
<dbReference type="RefSeq" id="WP_011446514.1">
    <property type="nucleotide sequence ID" value="NC_007794.1"/>
</dbReference>
<dbReference type="InterPro" id="IPR006311">
    <property type="entry name" value="TAT_signal"/>
</dbReference>
<feature type="chain" id="PRO_5004208297" evidence="1">
    <location>
        <begin position="26"/>
        <end position="122"/>
    </location>
</feature>
<evidence type="ECO:0000256" key="1">
    <source>
        <dbReference type="SAM" id="SignalP"/>
    </source>
</evidence>
<dbReference type="STRING" id="279238.Saro_2874"/>
<organism evidence="2 3">
    <name type="scientific">Novosphingobium aromaticivorans (strain ATCC 700278 / DSM 12444 / CCUG 56034 / CIP 105152 / NBRC 16084 / F199)</name>
    <dbReference type="NCBI Taxonomy" id="279238"/>
    <lineage>
        <taxon>Bacteria</taxon>
        <taxon>Pseudomonadati</taxon>
        <taxon>Pseudomonadota</taxon>
        <taxon>Alphaproteobacteria</taxon>
        <taxon>Sphingomonadales</taxon>
        <taxon>Sphingomonadaceae</taxon>
        <taxon>Novosphingobium</taxon>
    </lineage>
</organism>
<gene>
    <name evidence="2" type="ordered locus">Saro_2874</name>
</gene>
<accession>Q2G4B3</accession>
<name>Q2G4B3_NOVAD</name>
<proteinExistence type="predicted"/>
<dbReference type="Proteomes" id="UP000009134">
    <property type="component" value="Chromosome"/>
</dbReference>